<dbReference type="GO" id="GO:0005789">
    <property type="term" value="C:endoplasmic reticulum membrane"/>
    <property type="evidence" value="ECO:0007669"/>
    <property type="project" value="UniProtKB-SubCell"/>
</dbReference>
<reference evidence="16 17" key="1">
    <citation type="journal article" date="2017" name="Genome Biol.">
        <title>New reference genome sequences of hot pepper reveal the massive evolution of plant disease-resistance genes by retroduplication.</title>
        <authorList>
            <person name="Kim S."/>
            <person name="Park J."/>
            <person name="Yeom S.I."/>
            <person name="Kim Y.M."/>
            <person name="Seo E."/>
            <person name="Kim K.T."/>
            <person name="Kim M.S."/>
            <person name="Lee J.M."/>
            <person name="Cheong K."/>
            <person name="Shin H.S."/>
            <person name="Kim S.B."/>
            <person name="Han K."/>
            <person name="Lee J."/>
            <person name="Park M."/>
            <person name="Lee H.A."/>
            <person name="Lee H.Y."/>
            <person name="Lee Y."/>
            <person name="Oh S."/>
            <person name="Lee J.H."/>
            <person name="Choi E."/>
            <person name="Choi E."/>
            <person name="Lee S.E."/>
            <person name="Jeon J."/>
            <person name="Kim H."/>
            <person name="Choi G."/>
            <person name="Song H."/>
            <person name="Lee J."/>
            <person name="Lee S.C."/>
            <person name="Kwon J.K."/>
            <person name="Lee H.Y."/>
            <person name="Koo N."/>
            <person name="Hong Y."/>
            <person name="Kim R.W."/>
            <person name="Kang W.H."/>
            <person name="Huh J.H."/>
            <person name="Kang B.C."/>
            <person name="Yang T.J."/>
            <person name="Lee Y.H."/>
            <person name="Bennetzen J.L."/>
            <person name="Choi D."/>
        </authorList>
    </citation>
    <scope>NUCLEOTIDE SEQUENCE [LARGE SCALE GENOMIC DNA]</scope>
    <source>
        <strain evidence="17">cv. PBC81</strain>
    </source>
</reference>
<dbReference type="OrthoDB" id="269384at2759"/>
<evidence type="ECO:0000256" key="12">
    <source>
        <dbReference type="ARBA" id="ARBA00023136"/>
    </source>
</evidence>
<keyword evidence="17" id="KW-1185">Reference proteome</keyword>
<evidence type="ECO:0000256" key="6">
    <source>
        <dbReference type="ARBA" id="ARBA00022630"/>
    </source>
</evidence>
<evidence type="ECO:0000256" key="10">
    <source>
        <dbReference type="ARBA" id="ARBA00022982"/>
    </source>
</evidence>
<keyword evidence="14" id="KW-0325">Glycoprotein</keyword>
<evidence type="ECO:0000256" key="1">
    <source>
        <dbReference type="ARBA" id="ARBA00001974"/>
    </source>
</evidence>
<keyword evidence="10" id="KW-0249">Electron transport</keyword>
<keyword evidence="8" id="KW-0256">Endoplasmic reticulum</keyword>
<dbReference type="GO" id="GO:0015035">
    <property type="term" value="F:protein-disulfide reductase activity"/>
    <property type="evidence" value="ECO:0007669"/>
    <property type="project" value="InterPro"/>
</dbReference>
<comment type="subunit">
    <text evidence="4">May function both as a monomer and a homodimer.</text>
</comment>
<dbReference type="InterPro" id="IPR007266">
    <property type="entry name" value="Ero1"/>
</dbReference>
<comment type="subcellular location">
    <subcellularLocation>
        <location evidence="2">Endoplasmic reticulum membrane</location>
        <topology evidence="2">Peripheral membrane protein</topology>
        <orientation evidence="2">Lumenal side</orientation>
    </subcellularLocation>
</comment>
<evidence type="ECO:0000256" key="8">
    <source>
        <dbReference type="ARBA" id="ARBA00022824"/>
    </source>
</evidence>
<comment type="caution">
    <text evidence="16">The sequence shown here is derived from an EMBL/GenBank/DDBJ whole genome shotgun (WGS) entry which is preliminary data.</text>
</comment>
<evidence type="ECO:0000313" key="17">
    <source>
        <dbReference type="Proteomes" id="UP000224567"/>
    </source>
</evidence>
<evidence type="ECO:0000256" key="15">
    <source>
        <dbReference type="ARBA" id="ARBA00023284"/>
    </source>
</evidence>
<evidence type="ECO:0000256" key="14">
    <source>
        <dbReference type="ARBA" id="ARBA00023180"/>
    </source>
</evidence>
<dbReference type="SUPFAM" id="SSF110019">
    <property type="entry name" value="ERO1-like"/>
    <property type="match status" value="1"/>
</dbReference>
<evidence type="ECO:0000256" key="4">
    <source>
        <dbReference type="ARBA" id="ARBA00011802"/>
    </source>
</evidence>
<dbReference type="AlphaFoldDB" id="A0A2G2WYU0"/>
<dbReference type="InterPro" id="IPR037192">
    <property type="entry name" value="ERO1-like_sf"/>
</dbReference>
<dbReference type="EMBL" id="MLFT02000004">
    <property type="protein sequence ID" value="PHT50370.1"/>
    <property type="molecule type" value="Genomic_DNA"/>
</dbReference>
<comment type="cofactor">
    <cofactor evidence="1">
        <name>FAD</name>
        <dbReference type="ChEBI" id="CHEBI:57692"/>
    </cofactor>
</comment>
<protein>
    <submittedName>
        <fullName evidence="16">Uncharacterized protein</fullName>
    </submittedName>
</protein>
<evidence type="ECO:0000256" key="3">
    <source>
        <dbReference type="ARBA" id="ARBA00008277"/>
    </source>
</evidence>
<comment type="similarity">
    <text evidence="3">Belongs to the EROs family.</text>
</comment>
<keyword evidence="5" id="KW-0813">Transport</keyword>
<reference evidence="17" key="2">
    <citation type="journal article" date="2017" name="J. Anim. Genet.">
        <title>Multiple reference genome sequences of hot pepper reveal the massive evolution of plant disease resistance genes by retroduplication.</title>
        <authorList>
            <person name="Kim S."/>
            <person name="Park J."/>
            <person name="Yeom S.-I."/>
            <person name="Kim Y.-M."/>
            <person name="Seo E."/>
            <person name="Kim K.-T."/>
            <person name="Kim M.-S."/>
            <person name="Lee J.M."/>
            <person name="Cheong K."/>
            <person name="Shin H.-S."/>
            <person name="Kim S.-B."/>
            <person name="Han K."/>
            <person name="Lee J."/>
            <person name="Park M."/>
            <person name="Lee H.-A."/>
            <person name="Lee H.-Y."/>
            <person name="Lee Y."/>
            <person name="Oh S."/>
            <person name="Lee J.H."/>
            <person name="Choi E."/>
            <person name="Choi E."/>
            <person name="Lee S.E."/>
            <person name="Jeon J."/>
            <person name="Kim H."/>
            <person name="Choi G."/>
            <person name="Song H."/>
            <person name="Lee J."/>
            <person name="Lee S.-C."/>
            <person name="Kwon J.-K."/>
            <person name="Lee H.-Y."/>
            <person name="Koo N."/>
            <person name="Hong Y."/>
            <person name="Kim R.W."/>
            <person name="Kang W.-H."/>
            <person name="Huh J.H."/>
            <person name="Kang B.-C."/>
            <person name="Yang T.-J."/>
            <person name="Lee Y.-H."/>
            <person name="Bennetzen J.L."/>
            <person name="Choi D."/>
        </authorList>
    </citation>
    <scope>NUCLEOTIDE SEQUENCE [LARGE SCALE GENOMIC DNA]</scope>
    <source>
        <strain evidence="17">cv. PBC81</strain>
    </source>
</reference>
<keyword evidence="12" id="KW-0472">Membrane</keyword>
<evidence type="ECO:0000256" key="7">
    <source>
        <dbReference type="ARBA" id="ARBA00022729"/>
    </source>
</evidence>
<sequence length="82" mass="9352">MKSPDGIADDMMNSVTGEMTYANLLMIPERYTGYTGTSARQIWDVLYSENYLKYGYVGKDRGTMKEPDRVAAEEYPSLNFSF</sequence>
<evidence type="ECO:0000256" key="9">
    <source>
        <dbReference type="ARBA" id="ARBA00022827"/>
    </source>
</evidence>
<dbReference type="GO" id="GO:0071949">
    <property type="term" value="F:FAD binding"/>
    <property type="evidence" value="ECO:0007669"/>
    <property type="project" value="InterPro"/>
</dbReference>
<keyword evidence="11" id="KW-0560">Oxidoreductase</keyword>
<keyword evidence="6" id="KW-0285">Flavoprotein</keyword>
<name>A0A2G2WYU0_CAPBA</name>
<proteinExistence type="inferred from homology"/>
<evidence type="ECO:0000256" key="2">
    <source>
        <dbReference type="ARBA" id="ARBA00004367"/>
    </source>
</evidence>
<accession>A0A2G2WYU0</accession>
<evidence type="ECO:0000256" key="11">
    <source>
        <dbReference type="ARBA" id="ARBA00023002"/>
    </source>
</evidence>
<dbReference type="Proteomes" id="UP000224567">
    <property type="component" value="Unassembled WGS sequence"/>
</dbReference>
<evidence type="ECO:0000256" key="13">
    <source>
        <dbReference type="ARBA" id="ARBA00023157"/>
    </source>
</evidence>
<gene>
    <name evidence="16" type="ORF">CQW23_10117</name>
</gene>
<keyword evidence="7" id="KW-0732">Signal</keyword>
<keyword evidence="9" id="KW-0274">FAD</keyword>
<dbReference type="STRING" id="33114.A0A2G2WYU0"/>
<dbReference type="PANTHER" id="PTHR12613:SF0">
    <property type="entry name" value="ERO1-LIKE PROTEIN"/>
    <property type="match status" value="1"/>
</dbReference>
<keyword evidence="13" id="KW-1015">Disulfide bond</keyword>
<dbReference type="GO" id="GO:0016972">
    <property type="term" value="F:thiol oxidase activity"/>
    <property type="evidence" value="ECO:0007669"/>
    <property type="project" value="InterPro"/>
</dbReference>
<dbReference type="GO" id="GO:0034975">
    <property type="term" value="P:protein folding in endoplasmic reticulum"/>
    <property type="evidence" value="ECO:0007669"/>
    <property type="project" value="InterPro"/>
</dbReference>
<dbReference type="Pfam" id="PF04137">
    <property type="entry name" value="ERO1"/>
    <property type="match status" value="1"/>
</dbReference>
<keyword evidence="15" id="KW-0676">Redox-active center</keyword>
<evidence type="ECO:0000313" key="16">
    <source>
        <dbReference type="EMBL" id="PHT50370.1"/>
    </source>
</evidence>
<organism evidence="16 17">
    <name type="scientific">Capsicum baccatum</name>
    <name type="common">Peruvian pepper</name>
    <dbReference type="NCBI Taxonomy" id="33114"/>
    <lineage>
        <taxon>Eukaryota</taxon>
        <taxon>Viridiplantae</taxon>
        <taxon>Streptophyta</taxon>
        <taxon>Embryophyta</taxon>
        <taxon>Tracheophyta</taxon>
        <taxon>Spermatophyta</taxon>
        <taxon>Magnoliopsida</taxon>
        <taxon>eudicotyledons</taxon>
        <taxon>Gunneridae</taxon>
        <taxon>Pentapetalae</taxon>
        <taxon>asterids</taxon>
        <taxon>lamiids</taxon>
        <taxon>Solanales</taxon>
        <taxon>Solanaceae</taxon>
        <taxon>Solanoideae</taxon>
        <taxon>Capsiceae</taxon>
        <taxon>Capsicum</taxon>
    </lineage>
</organism>
<evidence type="ECO:0000256" key="5">
    <source>
        <dbReference type="ARBA" id="ARBA00022448"/>
    </source>
</evidence>
<dbReference type="PANTHER" id="PTHR12613">
    <property type="entry name" value="ERO1-RELATED"/>
    <property type="match status" value="1"/>
</dbReference>